<keyword evidence="3" id="KW-1185">Reference proteome</keyword>
<dbReference type="AlphaFoldDB" id="A0A2S5SYJ8"/>
<accession>A0A2S5SYJ8</accession>
<feature type="transmembrane region" description="Helical" evidence="1">
    <location>
        <begin position="197"/>
        <end position="217"/>
    </location>
</feature>
<dbReference type="GO" id="GO:0016746">
    <property type="term" value="F:acyltransferase activity"/>
    <property type="evidence" value="ECO:0007669"/>
    <property type="project" value="UniProtKB-KW"/>
</dbReference>
<dbReference type="PIRSF" id="PIRSF028704">
    <property type="entry name" value="UPC028704"/>
    <property type="match status" value="1"/>
</dbReference>
<dbReference type="RefSeq" id="WP_104300794.1">
    <property type="nucleotide sequence ID" value="NZ_PSNX01000002.1"/>
</dbReference>
<evidence type="ECO:0000256" key="1">
    <source>
        <dbReference type="SAM" id="Phobius"/>
    </source>
</evidence>
<name>A0A2S5SYJ8_9BURK</name>
<evidence type="ECO:0000313" key="3">
    <source>
        <dbReference type="Proteomes" id="UP000238605"/>
    </source>
</evidence>
<dbReference type="OrthoDB" id="9775975at2"/>
<feature type="transmembrane region" description="Helical" evidence="1">
    <location>
        <begin position="336"/>
        <end position="359"/>
    </location>
</feature>
<keyword evidence="1" id="KW-1133">Transmembrane helix</keyword>
<comment type="caution">
    <text evidence="2">The sequence shown here is derived from an EMBL/GenBank/DDBJ whole genome shotgun (WGS) entry which is preliminary data.</text>
</comment>
<dbReference type="PANTHER" id="PTHR38592">
    <property type="entry name" value="BLL4819 PROTEIN"/>
    <property type="match status" value="1"/>
</dbReference>
<feature type="transmembrane region" description="Helical" evidence="1">
    <location>
        <begin position="162"/>
        <end position="185"/>
    </location>
</feature>
<keyword evidence="1" id="KW-0472">Membrane</keyword>
<feature type="transmembrane region" description="Helical" evidence="1">
    <location>
        <begin position="229"/>
        <end position="247"/>
    </location>
</feature>
<feature type="transmembrane region" description="Helical" evidence="1">
    <location>
        <begin position="12"/>
        <end position="29"/>
    </location>
</feature>
<reference evidence="2 3" key="1">
    <citation type="submission" date="2018-02" db="EMBL/GenBank/DDBJ databases">
        <title>Reclassifiation of [Polyangium] brachysporum DSM 7029 as Guopingzhaonella breviflexa gen. nov., sp. nov., a member of the family Comamonadaceae.</title>
        <authorList>
            <person name="Tang B."/>
        </authorList>
    </citation>
    <scope>NUCLEOTIDE SEQUENCE [LARGE SCALE GENOMIC DNA]</scope>
    <source>
        <strain evidence="2 3">BCRC 80649</strain>
    </source>
</reference>
<evidence type="ECO:0000313" key="2">
    <source>
        <dbReference type="EMBL" id="PPE67814.1"/>
    </source>
</evidence>
<keyword evidence="1" id="KW-0812">Transmembrane</keyword>
<sequence length="375" mass="40709">MNRRWELDALRGLMLVLMTLTHLPTRWAGPTGQPLGFVSAAEGFVLLSAYMAGLVYTRRGLRDGLPAMRTAFVRRAGLIYACQAAMLLFLFTVIALLGLRIDQPAITNLLSFYLAEPVTALWSSLLLIYEPPLLDILPLYVLFMLVSPWVLAHALARGWGGVLAISVMLWLLAQFGLGDALYRAVTDATGLTVPPEATGAFAMYAWQFLWVLGLWMGATQAGGEPLPTMPAWLVRVAVVVAGIGLLWRHGVGQVPFPGDPGLNLLFSKWQLGPLRLLNLFALLVLTLHYGPALARRLPPMTWLQNLGAASLPVFCAHLVLVLLALALVGEPTAERALWVDLSLLAACFAALTVVAHASADRPTDPPAPRWAGQRT</sequence>
<dbReference type="Proteomes" id="UP000238605">
    <property type="component" value="Unassembled WGS sequence"/>
</dbReference>
<gene>
    <name evidence="2" type="ORF">C1704_02840</name>
</gene>
<proteinExistence type="predicted"/>
<keyword evidence="2" id="KW-0808">Transferase</keyword>
<organism evidence="2 3">
    <name type="scientific">Caldimonas caldifontis</name>
    <dbReference type="NCBI Taxonomy" id="1452508"/>
    <lineage>
        <taxon>Bacteria</taxon>
        <taxon>Pseudomonadati</taxon>
        <taxon>Pseudomonadota</taxon>
        <taxon>Betaproteobacteria</taxon>
        <taxon>Burkholderiales</taxon>
        <taxon>Sphaerotilaceae</taxon>
        <taxon>Caldimonas</taxon>
    </lineage>
</organism>
<feature type="transmembrane region" description="Helical" evidence="1">
    <location>
        <begin position="276"/>
        <end position="294"/>
    </location>
</feature>
<feature type="transmembrane region" description="Helical" evidence="1">
    <location>
        <begin position="35"/>
        <end position="56"/>
    </location>
</feature>
<feature type="transmembrane region" description="Helical" evidence="1">
    <location>
        <begin position="136"/>
        <end position="156"/>
    </location>
</feature>
<keyword evidence="2" id="KW-0012">Acyltransferase</keyword>
<feature type="transmembrane region" description="Helical" evidence="1">
    <location>
        <begin position="77"/>
        <end position="98"/>
    </location>
</feature>
<feature type="transmembrane region" description="Helical" evidence="1">
    <location>
        <begin position="306"/>
        <end position="329"/>
    </location>
</feature>
<protein>
    <submittedName>
        <fullName evidence="2">Acyltransferase</fullName>
    </submittedName>
</protein>
<dbReference type="PANTHER" id="PTHR38592:SF3">
    <property type="entry name" value="BLL4819 PROTEIN"/>
    <property type="match status" value="1"/>
</dbReference>
<dbReference type="InterPro" id="IPR014550">
    <property type="entry name" value="UCP028704_OpgC"/>
</dbReference>
<dbReference type="EMBL" id="PSNX01000002">
    <property type="protein sequence ID" value="PPE67814.1"/>
    <property type="molecule type" value="Genomic_DNA"/>
</dbReference>
<dbReference type="Pfam" id="PF10129">
    <property type="entry name" value="OpgC_C"/>
    <property type="match status" value="1"/>
</dbReference>